<evidence type="ECO:0000256" key="6">
    <source>
        <dbReference type="RuleBase" id="RU365102"/>
    </source>
</evidence>
<reference evidence="7 8" key="1">
    <citation type="submission" date="2020-07" db="EMBL/GenBank/DDBJ databases">
        <title>Complete genome sequence for Sandaracinobacter sp. M6.</title>
        <authorList>
            <person name="Tang Y."/>
            <person name="Liu Q."/>
            <person name="Guo Z."/>
            <person name="Lei P."/>
            <person name="Huang B."/>
        </authorList>
    </citation>
    <scope>NUCLEOTIDE SEQUENCE [LARGE SCALE GENOMIC DNA]</scope>
    <source>
        <strain evidence="7 8">M6</strain>
    </source>
</reference>
<dbReference type="AlphaFoldDB" id="A0A7G5IME3"/>
<dbReference type="PANTHER" id="PTHR12608:SF1">
    <property type="entry name" value="TRANSMEMBRANE PROTEIN 165"/>
    <property type="match status" value="1"/>
</dbReference>
<feature type="transmembrane region" description="Helical" evidence="6">
    <location>
        <begin position="91"/>
        <end position="112"/>
    </location>
</feature>
<dbReference type="Pfam" id="PF01169">
    <property type="entry name" value="GDT1"/>
    <property type="match status" value="2"/>
</dbReference>
<feature type="transmembrane region" description="Helical" evidence="6">
    <location>
        <begin position="165"/>
        <end position="183"/>
    </location>
</feature>
<feature type="transmembrane region" description="Helical" evidence="6">
    <location>
        <begin position="38"/>
        <end position="60"/>
    </location>
</feature>
<name>A0A7G5IME3_9SPHN</name>
<dbReference type="GO" id="GO:0046873">
    <property type="term" value="F:metal ion transmembrane transporter activity"/>
    <property type="evidence" value="ECO:0007669"/>
    <property type="project" value="InterPro"/>
</dbReference>
<evidence type="ECO:0000313" key="7">
    <source>
        <dbReference type="EMBL" id="QMW24535.1"/>
    </source>
</evidence>
<organism evidence="7 8">
    <name type="scientific">Sandaracinobacteroides saxicola</name>
    <dbReference type="NCBI Taxonomy" id="2759707"/>
    <lineage>
        <taxon>Bacteria</taxon>
        <taxon>Pseudomonadati</taxon>
        <taxon>Pseudomonadota</taxon>
        <taxon>Alphaproteobacteria</taxon>
        <taxon>Sphingomonadales</taxon>
        <taxon>Sphingosinicellaceae</taxon>
        <taxon>Sandaracinobacteroides</taxon>
    </lineage>
</organism>
<evidence type="ECO:0000256" key="2">
    <source>
        <dbReference type="ARBA" id="ARBA00009190"/>
    </source>
</evidence>
<protein>
    <recommendedName>
        <fullName evidence="6">GDT1 family protein</fullName>
    </recommendedName>
</protein>
<keyword evidence="5 6" id="KW-0472">Membrane</keyword>
<comment type="similarity">
    <text evidence="2 6">Belongs to the GDT1 family.</text>
</comment>
<dbReference type="Proteomes" id="UP000515292">
    <property type="component" value="Chromosome"/>
</dbReference>
<dbReference type="KEGG" id="sand:H3309_05125"/>
<sequence>MEALLISTGTVALAEMGDKTQLLAVLLAARFQRPWPVIAGIFVATVANHALAALLGTLVAGWLTDEVLRWAVGLGFLATAVWALIPDKDEGMPKAGAGLGAFAATVVAFFILEMGDKTQIATVALAARFEAPVMVTLGTTLGMLLANVPAVIFAEKLLKVIPLRAMRLAAAAVFAVLGVFTLLR</sequence>
<feature type="transmembrane region" description="Helical" evidence="6">
    <location>
        <begin position="67"/>
        <end position="85"/>
    </location>
</feature>
<comment type="subcellular location">
    <subcellularLocation>
        <location evidence="1 6">Membrane</location>
        <topology evidence="1 6">Multi-pass membrane protein</topology>
    </subcellularLocation>
</comment>
<feature type="transmembrane region" description="Helical" evidence="6">
    <location>
        <begin position="133"/>
        <end position="153"/>
    </location>
</feature>
<evidence type="ECO:0000256" key="1">
    <source>
        <dbReference type="ARBA" id="ARBA00004141"/>
    </source>
</evidence>
<keyword evidence="8" id="KW-1185">Reference proteome</keyword>
<dbReference type="InterPro" id="IPR001727">
    <property type="entry name" value="GDT1-like"/>
</dbReference>
<evidence type="ECO:0000256" key="4">
    <source>
        <dbReference type="ARBA" id="ARBA00022989"/>
    </source>
</evidence>
<gene>
    <name evidence="7" type="ORF">H3309_05125</name>
</gene>
<keyword evidence="3 6" id="KW-0812">Transmembrane</keyword>
<dbReference type="EMBL" id="CP059851">
    <property type="protein sequence ID" value="QMW24535.1"/>
    <property type="molecule type" value="Genomic_DNA"/>
</dbReference>
<evidence type="ECO:0000256" key="5">
    <source>
        <dbReference type="ARBA" id="ARBA00023136"/>
    </source>
</evidence>
<keyword evidence="4 6" id="KW-1133">Transmembrane helix</keyword>
<dbReference type="PANTHER" id="PTHR12608">
    <property type="entry name" value="TRANSMEMBRANE PROTEIN HTP-1 RELATED"/>
    <property type="match status" value="1"/>
</dbReference>
<evidence type="ECO:0000313" key="8">
    <source>
        <dbReference type="Proteomes" id="UP000515292"/>
    </source>
</evidence>
<proteinExistence type="inferred from homology"/>
<dbReference type="GO" id="GO:0016020">
    <property type="term" value="C:membrane"/>
    <property type="evidence" value="ECO:0007669"/>
    <property type="project" value="UniProtKB-SubCell"/>
</dbReference>
<evidence type="ECO:0000256" key="3">
    <source>
        <dbReference type="ARBA" id="ARBA00022692"/>
    </source>
</evidence>
<accession>A0A7G5IME3</accession>